<feature type="compositionally biased region" description="Polar residues" evidence="1">
    <location>
        <begin position="671"/>
        <end position="681"/>
    </location>
</feature>
<dbReference type="Proteomes" id="UP001189429">
    <property type="component" value="Unassembled WGS sequence"/>
</dbReference>
<organism evidence="3 4">
    <name type="scientific">Prorocentrum cordatum</name>
    <dbReference type="NCBI Taxonomy" id="2364126"/>
    <lineage>
        <taxon>Eukaryota</taxon>
        <taxon>Sar</taxon>
        <taxon>Alveolata</taxon>
        <taxon>Dinophyceae</taxon>
        <taxon>Prorocentrales</taxon>
        <taxon>Prorocentraceae</taxon>
        <taxon>Prorocentrum</taxon>
    </lineage>
</organism>
<feature type="compositionally biased region" description="Polar residues" evidence="1">
    <location>
        <begin position="235"/>
        <end position="244"/>
    </location>
</feature>
<keyword evidence="4" id="KW-1185">Reference proteome</keyword>
<evidence type="ECO:0000313" key="3">
    <source>
        <dbReference type="EMBL" id="CAK0812509.1"/>
    </source>
</evidence>
<dbReference type="InterPro" id="IPR011644">
    <property type="entry name" value="Heme_NO-bd"/>
</dbReference>
<dbReference type="InterPro" id="IPR024096">
    <property type="entry name" value="NO_sig/Golgi_transp_ligand-bd"/>
</dbReference>
<protein>
    <recommendedName>
        <fullName evidence="2">Heme NO-binding domain-containing protein</fullName>
    </recommendedName>
</protein>
<dbReference type="SUPFAM" id="SSF52200">
    <property type="entry name" value="Toll/Interleukin receptor TIR domain"/>
    <property type="match status" value="1"/>
</dbReference>
<evidence type="ECO:0000256" key="1">
    <source>
        <dbReference type="SAM" id="MobiDB-lite"/>
    </source>
</evidence>
<dbReference type="EMBL" id="CAUYUJ010005165">
    <property type="protein sequence ID" value="CAK0812509.1"/>
    <property type="molecule type" value="Genomic_DNA"/>
</dbReference>
<name>A0ABN9R4C6_9DINO</name>
<dbReference type="PANTHER" id="PTHR45655">
    <property type="entry name" value="GUANYLATE CYCLASE SOLUBLE SUBUNIT BETA-2"/>
    <property type="match status" value="1"/>
</dbReference>
<gene>
    <name evidence="3" type="ORF">PCOR1329_LOCUS16784</name>
</gene>
<dbReference type="Pfam" id="PF07700">
    <property type="entry name" value="HNOB"/>
    <property type="match status" value="1"/>
</dbReference>
<feature type="region of interest" description="Disordered" evidence="1">
    <location>
        <begin position="656"/>
        <end position="681"/>
    </location>
</feature>
<feature type="region of interest" description="Disordered" evidence="1">
    <location>
        <begin position="226"/>
        <end position="277"/>
    </location>
</feature>
<proteinExistence type="predicted"/>
<dbReference type="InterPro" id="IPR035897">
    <property type="entry name" value="Toll_tir_struct_dom_sf"/>
</dbReference>
<dbReference type="PANTHER" id="PTHR45655:SF13">
    <property type="entry name" value="SOLUBLE GUANYLATE CYCLASE GCY-32-RELATED"/>
    <property type="match status" value="1"/>
</dbReference>
<accession>A0ABN9R4C6</accession>
<evidence type="ECO:0000259" key="2">
    <source>
        <dbReference type="Pfam" id="PF07700"/>
    </source>
</evidence>
<reference evidence="3" key="1">
    <citation type="submission" date="2023-10" db="EMBL/GenBank/DDBJ databases">
        <authorList>
            <person name="Chen Y."/>
            <person name="Shah S."/>
            <person name="Dougan E. K."/>
            <person name="Thang M."/>
            <person name="Chan C."/>
        </authorList>
    </citation>
    <scope>NUCLEOTIDE SEQUENCE [LARGE SCALE GENOMIC DNA]</scope>
</reference>
<dbReference type="InterPro" id="IPR038158">
    <property type="entry name" value="H-NOX_domain_sf"/>
</dbReference>
<feature type="domain" description="Heme NO-binding" evidence="2">
    <location>
        <begin position="2"/>
        <end position="162"/>
    </location>
</feature>
<dbReference type="Gene3D" id="3.90.1520.10">
    <property type="entry name" value="H-NOX domain"/>
    <property type="match status" value="1"/>
</dbReference>
<dbReference type="SUPFAM" id="SSF111126">
    <property type="entry name" value="Ligand-binding domain in the NO signalling and Golgi transport"/>
    <property type="match status" value="1"/>
</dbReference>
<evidence type="ECO:0000313" key="4">
    <source>
        <dbReference type="Proteomes" id="UP001189429"/>
    </source>
</evidence>
<sequence length="681" mass="73979">MHGLIHVVVKDLIVSRYGEDAWGAVLRELQVTDDAAVLGLKQYDDAITVAAVNAVTKVLAITWDDALRAAGAHFVAYVYTGGHLRMLQSMGDNMKDFVRNLNHIHSHVERMMRGTRAPSFHITDEAEGGFRLSYASVRGSALVALVEGVLPAAAELLHGQAVGMRLEAEPMPGFSATWSVSIGPLGRAQGPPAVADPRGAASRGAAWHAAVMSCFGSCCAGPAGGGGAPEVVRAPSSSSHTPRTSGAPGGHAGPCSEERCLGPGLGRAPKPQAPGALESGLDELARRAKGAVQPADLLMRAVPSNRVCAGWEDSGRLSQAEDFWRSNAGSARHFQLAAPASRAARFISHAWSEPENWRELMGSKCSYAAMKSTELQLAAAEIAADSDCALEDVTFWVDKCCIPQQHSLKDFCISLIEDFLDRCDGMVVLLTWGYFQRLWCVYEWAAFLVLHPPENITVCLEAFLRPSSRQFYVKAIRELSIANCKCSHEPDRSLLKQKVAQYYTSEAGFEELARCSAIALIVRSVLRSASRSLHTWEEEVVPYVELARELRLDDLAEALESADPWEWRRNALEAASIGTDPAGSRGSIAEVREWQPFFDYSIDCWFHDQVVPVLQRIKSIAVRRDFAGVSRSHESLVAARRSSRSSRSSTTARTFSLSSCSSAPGTEHEGSSSWPLSSDRI</sequence>
<comment type="caution">
    <text evidence="3">The sequence shown here is derived from an EMBL/GenBank/DDBJ whole genome shotgun (WGS) entry which is preliminary data.</text>
</comment>